<comment type="similarity">
    <text evidence="2">Belongs to the CALHM family.</text>
</comment>
<dbReference type="Proteomes" id="UP000887572">
    <property type="component" value="Unplaced"/>
</dbReference>
<evidence type="ECO:0000256" key="7">
    <source>
        <dbReference type="ARBA" id="ARBA00023136"/>
    </source>
</evidence>
<dbReference type="AlphaFoldDB" id="A0A914GR72"/>
<feature type="region of interest" description="Disordered" evidence="9">
    <location>
        <begin position="343"/>
        <end position="364"/>
    </location>
</feature>
<evidence type="ECO:0000256" key="4">
    <source>
        <dbReference type="ARBA" id="ARBA00022692"/>
    </source>
</evidence>
<evidence type="ECO:0000256" key="3">
    <source>
        <dbReference type="ARBA" id="ARBA00022448"/>
    </source>
</evidence>
<evidence type="ECO:0000256" key="5">
    <source>
        <dbReference type="ARBA" id="ARBA00022989"/>
    </source>
</evidence>
<sequence length="364" mass="41346">MPKSSGFKRKKRFPPNICWELALTFCRSTSLLPSNVAPFAIAFKMSSTQQQESAILSTFQSLSSKYGPAVLNALIVLSTVSGQSIVKRLTFACPCAFPQNVIQSSIFIFGPCLALFLFSILINQNTWRLVHGCFFRSPSTRHPFSTSVLYWIQIVAQSFVAPIAWLFVCLLDGDYYSCLRAAEFCSNSERIKFWNNSAGVCDVCVCALDPPVLSYLQSQSQVLAWTLLISTGIVALIVTCLIRMCDQYTFVQSQYVKMYRETEQKVFVEMAKEMANSVASKNSREFFSLRKQLKEDWDALSSLPTLEDPFMFPRHFLRGNGQFGEESWGDNYTNLQKWNRRRGKVTDGETEVPNGIENRQKERI</sequence>
<evidence type="ECO:0000256" key="8">
    <source>
        <dbReference type="ARBA" id="ARBA00023303"/>
    </source>
</evidence>
<evidence type="ECO:0000256" key="1">
    <source>
        <dbReference type="ARBA" id="ARBA00004141"/>
    </source>
</evidence>
<feature type="transmembrane region" description="Helical" evidence="10">
    <location>
        <begin position="69"/>
        <end position="86"/>
    </location>
</feature>
<name>A0A914GR72_GLORO</name>
<evidence type="ECO:0000256" key="9">
    <source>
        <dbReference type="SAM" id="MobiDB-lite"/>
    </source>
</evidence>
<feature type="transmembrane region" description="Helical" evidence="10">
    <location>
        <begin position="106"/>
        <end position="127"/>
    </location>
</feature>
<protein>
    <submittedName>
        <fullName evidence="12">Uncharacterized protein</fullName>
    </submittedName>
</protein>
<keyword evidence="11" id="KW-1185">Reference proteome</keyword>
<evidence type="ECO:0000256" key="2">
    <source>
        <dbReference type="ARBA" id="ARBA00008497"/>
    </source>
</evidence>
<evidence type="ECO:0000313" key="12">
    <source>
        <dbReference type="WBParaSite" id="Gr19_v10_g10430.t1"/>
    </source>
</evidence>
<dbReference type="Pfam" id="PF14798">
    <property type="entry name" value="Ca_hom_mod"/>
    <property type="match status" value="1"/>
</dbReference>
<feature type="transmembrane region" description="Helical" evidence="10">
    <location>
        <begin position="148"/>
        <end position="168"/>
    </location>
</feature>
<keyword evidence="5 10" id="KW-1133">Transmembrane helix</keyword>
<accession>A0A914GR72</accession>
<keyword evidence="4 10" id="KW-0812">Transmembrane</keyword>
<dbReference type="GO" id="GO:0005886">
    <property type="term" value="C:plasma membrane"/>
    <property type="evidence" value="ECO:0007669"/>
    <property type="project" value="TreeGrafter"/>
</dbReference>
<feature type="transmembrane region" description="Helical" evidence="10">
    <location>
        <begin position="222"/>
        <end position="242"/>
    </location>
</feature>
<keyword evidence="3" id="KW-0813">Transport</keyword>
<evidence type="ECO:0000313" key="11">
    <source>
        <dbReference type="Proteomes" id="UP000887572"/>
    </source>
</evidence>
<dbReference type="InterPro" id="IPR029569">
    <property type="entry name" value="CALHM"/>
</dbReference>
<keyword evidence="6" id="KW-0406">Ion transport</keyword>
<dbReference type="GO" id="GO:1904669">
    <property type="term" value="P:ATP export"/>
    <property type="evidence" value="ECO:0007669"/>
    <property type="project" value="UniProtKB-ARBA"/>
</dbReference>
<dbReference type="PANTHER" id="PTHR32261:SF1">
    <property type="entry name" value="CALCIUM HOMEOSTASIS MODULATOR PROTEIN"/>
    <property type="match status" value="1"/>
</dbReference>
<comment type="subcellular location">
    <subcellularLocation>
        <location evidence="1">Membrane</location>
        <topology evidence="1">Multi-pass membrane protein</topology>
    </subcellularLocation>
</comment>
<dbReference type="PANTHER" id="PTHR32261">
    <property type="entry name" value="CALCIUM HOMEOSTASIS MODULATOR PROTEIN"/>
    <property type="match status" value="1"/>
</dbReference>
<evidence type="ECO:0000256" key="10">
    <source>
        <dbReference type="SAM" id="Phobius"/>
    </source>
</evidence>
<keyword evidence="8" id="KW-0407">Ion channel</keyword>
<evidence type="ECO:0000256" key="6">
    <source>
        <dbReference type="ARBA" id="ARBA00023065"/>
    </source>
</evidence>
<dbReference type="GO" id="GO:0005261">
    <property type="term" value="F:monoatomic cation channel activity"/>
    <property type="evidence" value="ECO:0007669"/>
    <property type="project" value="TreeGrafter"/>
</dbReference>
<dbReference type="WBParaSite" id="Gr19_v10_g10430.t1">
    <property type="protein sequence ID" value="Gr19_v10_g10430.t1"/>
    <property type="gene ID" value="Gr19_v10_g10430"/>
</dbReference>
<proteinExistence type="inferred from homology"/>
<organism evidence="11 12">
    <name type="scientific">Globodera rostochiensis</name>
    <name type="common">Golden nematode worm</name>
    <name type="synonym">Heterodera rostochiensis</name>
    <dbReference type="NCBI Taxonomy" id="31243"/>
    <lineage>
        <taxon>Eukaryota</taxon>
        <taxon>Metazoa</taxon>
        <taxon>Ecdysozoa</taxon>
        <taxon>Nematoda</taxon>
        <taxon>Chromadorea</taxon>
        <taxon>Rhabditida</taxon>
        <taxon>Tylenchina</taxon>
        <taxon>Tylenchomorpha</taxon>
        <taxon>Tylenchoidea</taxon>
        <taxon>Heteroderidae</taxon>
        <taxon>Heteroderinae</taxon>
        <taxon>Globodera</taxon>
    </lineage>
</organism>
<keyword evidence="7 10" id="KW-0472">Membrane</keyword>
<reference evidence="12" key="1">
    <citation type="submission" date="2022-11" db="UniProtKB">
        <authorList>
            <consortium name="WormBaseParasite"/>
        </authorList>
    </citation>
    <scope>IDENTIFICATION</scope>
</reference>